<evidence type="ECO:0000259" key="15">
    <source>
        <dbReference type="PROSITE" id="PS50110"/>
    </source>
</evidence>
<feature type="domain" description="Histidine kinase" evidence="14">
    <location>
        <begin position="200"/>
        <end position="423"/>
    </location>
</feature>
<comment type="subunit">
    <text evidence="9">At low DSF concentrations, interacts with RpfF.</text>
</comment>
<protein>
    <recommendedName>
        <fullName evidence="10">Sensory/regulatory protein RpfC</fullName>
        <ecNumber evidence="2">2.7.13.3</ecNumber>
    </recommendedName>
</protein>
<sequence>MSGSPGEAPQRGWLAWLMRRLRNRPDSEHEMSFNRLAFAGIIVLALLAGNSPSAGDSLFWMAVFIALACAVLIHIVVVPATCLPRRLAALLLDCSFLSWQLHLGGEPAAAFFPIYLWVVFGNGFRFGLRWLRLAMLAALAGFGTVIATTAFWTAQLHLAIGLWFGLLLLPLYAGTLINKLSQARQQAEAASEAKSLFLASVSHELRTPLNAIIGMGGLLRETSLNSDQGDMLRTIDTAARALLSLIEDILSLSRIEAGRMPIASAAFEVGELLTELRALLAAECRSKGLRFSLHVTPRTPLRLVGDRRHLLEVLLNLAGNAAKFTAEGGITVALDAAPIEGREGRLHLVAEVSDTGIGIAPEAQQRIFEAFTQADSTIINRFGGTGLGLTICRRLVRLMGGEIEVVSAPGTGSTFRFSVPVAPAEAPEGAEAPLPSGLTVVLLRPDPKLAEALGARLAQLGARVRQAENAARASDMLAEEVPAGAPPTLLIAAGSGALPSGLDSSRCLRLGATAPEGLPPEAQRRDCAVRLAPDAGAATLAQGLRLALALAPRRSGPGAGGAEKDTPAAARPSRRLRVLVADDSPVNRRVFARILEHGGHTAVLAEDGDAALDVLEAEADRLDLVLMDVNMPRTDGLEATKLFRVMALGQPHLPILALTADATGETAARCLAAGMDGHITKPVQPEALLELVEQRARPAPPGAEVVRAVPQERSVVTEMAVHPRYRPNAPLVDQQTVENLRQLGGDAFVQSLAEDFLADAEEVVDAIVAAALAGDTHRFRAEVHALQSSASNLGAVGLIRLCAEWRALDREVMRREGTALGERGREALARTRDALLGTPLPG</sequence>
<dbReference type="EC" id="2.7.13.3" evidence="2"/>
<keyword evidence="3 12" id="KW-0597">Phosphoprotein</keyword>
<name>A0A845B9V3_9PROT</name>
<dbReference type="PROSITE" id="PS50894">
    <property type="entry name" value="HPT"/>
    <property type="match status" value="1"/>
</dbReference>
<evidence type="ECO:0000256" key="11">
    <source>
        <dbReference type="PROSITE-ProRule" id="PRU00110"/>
    </source>
</evidence>
<keyword evidence="4" id="KW-0808">Transferase</keyword>
<dbReference type="InterPro" id="IPR005467">
    <property type="entry name" value="His_kinase_dom"/>
</dbReference>
<feature type="transmembrane region" description="Helical" evidence="13">
    <location>
        <begin position="32"/>
        <end position="51"/>
    </location>
</feature>
<keyword evidence="8" id="KW-0902">Two-component regulatory system</keyword>
<feature type="transmembrane region" description="Helical" evidence="13">
    <location>
        <begin position="109"/>
        <end position="126"/>
    </location>
</feature>
<gene>
    <name evidence="17" type="ORF">E0493_02195</name>
</gene>
<evidence type="ECO:0000256" key="13">
    <source>
        <dbReference type="SAM" id="Phobius"/>
    </source>
</evidence>
<feature type="transmembrane region" description="Helical" evidence="13">
    <location>
        <begin position="158"/>
        <end position="177"/>
    </location>
</feature>
<evidence type="ECO:0000256" key="4">
    <source>
        <dbReference type="ARBA" id="ARBA00022679"/>
    </source>
</evidence>
<dbReference type="EMBL" id="SNVJ01000002">
    <property type="protein sequence ID" value="MXP62162.1"/>
    <property type="molecule type" value="Genomic_DNA"/>
</dbReference>
<dbReference type="InterPro" id="IPR036641">
    <property type="entry name" value="HPT_dom_sf"/>
</dbReference>
<comment type="caution">
    <text evidence="17">The sequence shown here is derived from an EMBL/GenBank/DDBJ whole genome shotgun (WGS) entry which is preliminary data.</text>
</comment>
<dbReference type="InterPro" id="IPR008207">
    <property type="entry name" value="Sig_transdc_His_kin_Hpt_dom"/>
</dbReference>
<dbReference type="Gene3D" id="1.20.120.160">
    <property type="entry name" value="HPT domain"/>
    <property type="match status" value="1"/>
</dbReference>
<feature type="transmembrane region" description="Helical" evidence="13">
    <location>
        <begin position="57"/>
        <end position="80"/>
    </location>
</feature>
<evidence type="ECO:0000259" key="14">
    <source>
        <dbReference type="PROSITE" id="PS50109"/>
    </source>
</evidence>
<dbReference type="FunFam" id="3.30.565.10:FF:000010">
    <property type="entry name" value="Sensor histidine kinase RcsC"/>
    <property type="match status" value="1"/>
</dbReference>
<dbReference type="SUPFAM" id="SSF55874">
    <property type="entry name" value="ATPase domain of HSP90 chaperone/DNA topoisomerase II/histidine kinase"/>
    <property type="match status" value="1"/>
</dbReference>
<dbReference type="FunFam" id="1.10.287.130:FF:000002">
    <property type="entry name" value="Two-component osmosensing histidine kinase"/>
    <property type="match status" value="1"/>
</dbReference>
<dbReference type="SUPFAM" id="SSF52172">
    <property type="entry name" value="CheY-like"/>
    <property type="match status" value="1"/>
</dbReference>
<dbReference type="SMART" id="SM00388">
    <property type="entry name" value="HisKA"/>
    <property type="match status" value="1"/>
</dbReference>
<keyword evidence="13" id="KW-0812">Transmembrane</keyword>
<dbReference type="InterPro" id="IPR036097">
    <property type="entry name" value="HisK_dim/P_sf"/>
</dbReference>
<dbReference type="SMART" id="SM00448">
    <property type="entry name" value="REC"/>
    <property type="match status" value="1"/>
</dbReference>
<dbReference type="AlphaFoldDB" id="A0A845B9V3"/>
<dbReference type="RefSeq" id="WP_160935293.1">
    <property type="nucleotide sequence ID" value="NZ_SNVJ01000002.1"/>
</dbReference>
<feature type="transmembrane region" description="Helical" evidence="13">
    <location>
        <begin position="133"/>
        <end position="152"/>
    </location>
</feature>
<dbReference type="Pfam" id="PF01627">
    <property type="entry name" value="Hpt"/>
    <property type="match status" value="1"/>
</dbReference>
<dbReference type="Pfam" id="PF00072">
    <property type="entry name" value="Response_reg"/>
    <property type="match status" value="1"/>
</dbReference>
<feature type="modified residue" description="4-aspartylphosphate" evidence="12">
    <location>
        <position position="628"/>
    </location>
</feature>
<keyword evidence="13" id="KW-1133">Transmembrane helix</keyword>
<dbReference type="Gene3D" id="1.10.287.130">
    <property type="match status" value="1"/>
</dbReference>
<keyword evidence="7" id="KW-0067">ATP-binding</keyword>
<dbReference type="Pfam" id="PF02518">
    <property type="entry name" value="HATPase_c"/>
    <property type="match status" value="1"/>
</dbReference>
<comment type="catalytic activity">
    <reaction evidence="1">
        <text>ATP + protein L-histidine = ADP + protein N-phospho-L-histidine.</text>
        <dbReference type="EC" id="2.7.13.3"/>
    </reaction>
</comment>
<evidence type="ECO:0000256" key="1">
    <source>
        <dbReference type="ARBA" id="ARBA00000085"/>
    </source>
</evidence>
<dbReference type="CDD" id="cd16922">
    <property type="entry name" value="HATPase_EvgS-ArcB-TorS-like"/>
    <property type="match status" value="1"/>
</dbReference>
<dbReference type="GO" id="GO:0000155">
    <property type="term" value="F:phosphorelay sensor kinase activity"/>
    <property type="evidence" value="ECO:0007669"/>
    <property type="project" value="InterPro"/>
</dbReference>
<accession>A0A845B9V3</accession>
<organism evidence="17 18">
    <name type="scientific">Teichococcus coralli</name>
    <dbReference type="NCBI Taxonomy" id="2545983"/>
    <lineage>
        <taxon>Bacteria</taxon>
        <taxon>Pseudomonadati</taxon>
        <taxon>Pseudomonadota</taxon>
        <taxon>Alphaproteobacteria</taxon>
        <taxon>Acetobacterales</taxon>
        <taxon>Roseomonadaceae</taxon>
        <taxon>Roseomonas</taxon>
    </lineage>
</organism>
<evidence type="ECO:0000256" key="8">
    <source>
        <dbReference type="ARBA" id="ARBA00023012"/>
    </source>
</evidence>
<dbReference type="SUPFAM" id="SSF47226">
    <property type="entry name" value="Histidine-containing phosphotransfer domain, HPT domain"/>
    <property type="match status" value="1"/>
</dbReference>
<dbReference type="CDD" id="cd17546">
    <property type="entry name" value="REC_hyHK_CKI1_RcsC-like"/>
    <property type="match status" value="1"/>
</dbReference>
<evidence type="ECO:0000256" key="10">
    <source>
        <dbReference type="ARBA" id="ARBA00068150"/>
    </source>
</evidence>
<keyword evidence="18" id="KW-1185">Reference proteome</keyword>
<dbReference type="Gene3D" id="3.40.50.2300">
    <property type="match status" value="1"/>
</dbReference>
<evidence type="ECO:0000256" key="2">
    <source>
        <dbReference type="ARBA" id="ARBA00012438"/>
    </source>
</evidence>
<evidence type="ECO:0000256" key="7">
    <source>
        <dbReference type="ARBA" id="ARBA00022840"/>
    </source>
</evidence>
<dbReference type="Proteomes" id="UP000460715">
    <property type="component" value="Unassembled WGS sequence"/>
</dbReference>
<dbReference type="InterPro" id="IPR036890">
    <property type="entry name" value="HATPase_C_sf"/>
</dbReference>
<dbReference type="SUPFAM" id="SSF47384">
    <property type="entry name" value="Homodimeric domain of signal transducing histidine kinase"/>
    <property type="match status" value="1"/>
</dbReference>
<evidence type="ECO:0000256" key="12">
    <source>
        <dbReference type="PROSITE-ProRule" id="PRU00169"/>
    </source>
</evidence>
<keyword evidence="6" id="KW-0418">Kinase</keyword>
<dbReference type="PANTHER" id="PTHR45339:SF6">
    <property type="entry name" value="SENSORY HISTIDINE PROTEIN KINASE"/>
    <property type="match status" value="1"/>
</dbReference>
<dbReference type="Gene3D" id="3.30.565.10">
    <property type="entry name" value="Histidine kinase-like ATPase, C-terminal domain"/>
    <property type="match status" value="1"/>
</dbReference>
<evidence type="ECO:0000313" key="18">
    <source>
        <dbReference type="Proteomes" id="UP000460715"/>
    </source>
</evidence>
<dbReference type="InterPro" id="IPR004358">
    <property type="entry name" value="Sig_transdc_His_kin-like_C"/>
</dbReference>
<keyword evidence="5" id="KW-0547">Nucleotide-binding</keyword>
<dbReference type="InterPro" id="IPR003594">
    <property type="entry name" value="HATPase_dom"/>
</dbReference>
<evidence type="ECO:0000256" key="5">
    <source>
        <dbReference type="ARBA" id="ARBA00022741"/>
    </source>
</evidence>
<dbReference type="InterPro" id="IPR003661">
    <property type="entry name" value="HisK_dim/P_dom"/>
</dbReference>
<dbReference type="Pfam" id="PF00512">
    <property type="entry name" value="HisKA"/>
    <property type="match status" value="1"/>
</dbReference>
<evidence type="ECO:0000256" key="9">
    <source>
        <dbReference type="ARBA" id="ARBA00064003"/>
    </source>
</evidence>
<evidence type="ECO:0000259" key="16">
    <source>
        <dbReference type="PROSITE" id="PS50894"/>
    </source>
</evidence>
<feature type="modified residue" description="Phosphohistidine" evidence="11">
    <location>
        <position position="784"/>
    </location>
</feature>
<dbReference type="PROSITE" id="PS50109">
    <property type="entry name" value="HIS_KIN"/>
    <property type="match status" value="1"/>
</dbReference>
<proteinExistence type="predicted"/>
<dbReference type="PANTHER" id="PTHR45339">
    <property type="entry name" value="HYBRID SIGNAL TRANSDUCTION HISTIDINE KINASE J"/>
    <property type="match status" value="1"/>
</dbReference>
<feature type="domain" description="Response regulatory" evidence="15">
    <location>
        <begin position="577"/>
        <end position="696"/>
    </location>
</feature>
<dbReference type="GO" id="GO:0005524">
    <property type="term" value="F:ATP binding"/>
    <property type="evidence" value="ECO:0007669"/>
    <property type="project" value="UniProtKB-KW"/>
</dbReference>
<feature type="domain" description="HPt" evidence="16">
    <location>
        <begin position="745"/>
        <end position="838"/>
    </location>
</feature>
<evidence type="ECO:0000256" key="3">
    <source>
        <dbReference type="ARBA" id="ARBA00022553"/>
    </source>
</evidence>
<dbReference type="PROSITE" id="PS50110">
    <property type="entry name" value="RESPONSE_REGULATORY"/>
    <property type="match status" value="1"/>
</dbReference>
<dbReference type="OrthoDB" id="9801651at2"/>
<evidence type="ECO:0000256" key="6">
    <source>
        <dbReference type="ARBA" id="ARBA00022777"/>
    </source>
</evidence>
<dbReference type="GO" id="GO:0005886">
    <property type="term" value="C:plasma membrane"/>
    <property type="evidence" value="ECO:0007669"/>
    <property type="project" value="UniProtKB-SubCell"/>
</dbReference>
<dbReference type="InterPro" id="IPR001789">
    <property type="entry name" value="Sig_transdc_resp-reg_receiver"/>
</dbReference>
<dbReference type="PRINTS" id="PR00344">
    <property type="entry name" value="BCTRLSENSOR"/>
</dbReference>
<dbReference type="CDD" id="cd00082">
    <property type="entry name" value="HisKA"/>
    <property type="match status" value="1"/>
</dbReference>
<evidence type="ECO:0000313" key="17">
    <source>
        <dbReference type="EMBL" id="MXP62162.1"/>
    </source>
</evidence>
<reference evidence="17 18" key="1">
    <citation type="submission" date="2019-03" db="EMBL/GenBank/DDBJ databases">
        <title>Roseomonas sp. a novel Roseomonas species isolated from Sea whip Gorgonian.</title>
        <authorList>
            <person name="Li F."/>
            <person name="Pan X."/>
            <person name="Huang S."/>
            <person name="Li Z."/>
            <person name="Meng B."/>
        </authorList>
    </citation>
    <scope>NUCLEOTIDE SEQUENCE [LARGE SCALE GENOMIC DNA]</scope>
    <source>
        <strain evidence="17 18">M0104</strain>
    </source>
</reference>
<keyword evidence="13" id="KW-0472">Membrane</keyword>
<dbReference type="InterPro" id="IPR011006">
    <property type="entry name" value="CheY-like_superfamily"/>
</dbReference>
<dbReference type="SMART" id="SM00387">
    <property type="entry name" value="HATPase_c"/>
    <property type="match status" value="1"/>
</dbReference>